<accession>A0A643FGM5</accession>
<keyword evidence="2" id="KW-0472">Membrane</keyword>
<organism evidence="3 4">
    <name type="scientific">Ideonella dechloratans</name>
    <dbReference type="NCBI Taxonomy" id="36863"/>
    <lineage>
        <taxon>Bacteria</taxon>
        <taxon>Pseudomonadati</taxon>
        <taxon>Pseudomonadota</taxon>
        <taxon>Betaproteobacteria</taxon>
        <taxon>Burkholderiales</taxon>
        <taxon>Sphaerotilaceae</taxon>
        <taxon>Ideonella</taxon>
    </lineage>
</organism>
<dbReference type="Proteomes" id="UP000430120">
    <property type="component" value="Unassembled WGS sequence"/>
</dbReference>
<dbReference type="PANTHER" id="PTHR34219">
    <property type="entry name" value="IRON-REGULATED INNER MEMBRANE PROTEIN-RELATED"/>
    <property type="match status" value="1"/>
</dbReference>
<dbReference type="InterPro" id="IPR005625">
    <property type="entry name" value="PepSY-ass_TM"/>
</dbReference>
<name>A0A643FGM5_IDEDE</name>
<feature type="transmembrane region" description="Helical" evidence="2">
    <location>
        <begin position="208"/>
        <end position="227"/>
    </location>
</feature>
<protein>
    <submittedName>
        <fullName evidence="3">PepSY domain-containing protein</fullName>
    </submittedName>
</protein>
<keyword evidence="4" id="KW-1185">Reference proteome</keyword>
<gene>
    <name evidence="3" type="ORF">F7Q92_07085</name>
</gene>
<comment type="caution">
    <text evidence="3">The sequence shown here is derived from an EMBL/GenBank/DDBJ whole genome shotgun (WGS) entry which is preliminary data.</text>
</comment>
<dbReference type="EMBL" id="VZPB01000012">
    <property type="protein sequence ID" value="KAB0583632.1"/>
    <property type="molecule type" value="Genomic_DNA"/>
</dbReference>
<dbReference type="RefSeq" id="WP_151123484.1">
    <property type="nucleotide sequence ID" value="NZ_CP088081.1"/>
</dbReference>
<dbReference type="PANTHER" id="PTHR34219:SF5">
    <property type="entry name" value="BLR4505 PROTEIN"/>
    <property type="match status" value="1"/>
</dbReference>
<evidence type="ECO:0000256" key="1">
    <source>
        <dbReference type="SAM" id="MobiDB-lite"/>
    </source>
</evidence>
<keyword evidence="2" id="KW-0812">Transmembrane</keyword>
<sequence length="419" mass="46260">MRALFVRLHRWFGLTAAVFLFVAGATGAVISWDHELDAWLNPQLFEARSTGSPLPVAELVRRAEAADPRAWVRYHALAVEPGHTFLVYMEPRVDPSTGQPYALDYNQVALDPVTGQVQARRLWGAISLSRENLLPFLYKLHYSMHLPERGGVEWGVWLMGLIALAWVLDTLIALWISFPHLPQWRRSFAFRWSAGGHRRVFDLHRSGGVWLFALVLMLAVTSVAMNLNTQVMRPVVSWFSALSPSPFASRTPLAPAQASEPAVDRWTVIARAEAEARHRGWTDPPGAVFLAKDYGVWGVGFFPPGLDHGDGGLGNPWLYFDAQTGAPAGADIPGTGSAGDIFLQSMFPLHSGRILGLPGRVLISAMGLMVAMLSVTGVLIWARKRRARRQAEPTRGPAPLASRPRLAQNGALPRRRRTP</sequence>
<dbReference type="Pfam" id="PF03929">
    <property type="entry name" value="PepSY_TM"/>
    <property type="match status" value="1"/>
</dbReference>
<evidence type="ECO:0000313" key="4">
    <source>
        <dbReference type="Proteomes" id="UP000430120"/>
    </source>
</evidence>
<feature type="transmembrane region" description="Helical" evidence="2">
    <location>
        <begin position="361"/>
        <end position="382"/>
    </location>
</feature>
<feature type="transmembrane region" description="Helical" evidence="2">
    <location>
        <begin position="154"/>
        <end position="178"/>
    </location>
</feature>
<evidence type="ECO:0000313" key="3">
    <source>
        <dbReference type="EMBL" id="KAB0583632.1"/>
    </source>
</evidence>
<reference evidence="3 4" key="1">
    <citation type="submission" date="2019-09" db="EMBL/GenBank/DDBJ databases">
        <title>Draft genome sequences of 48 bacterial type strains from the CCUG.</title>
        <authorList>
            <person name="Tunovic T."/>
            <person name="Pineiro-Iglesias B."/>
            <person name="Unosson C."/>
            <person name="Inganas E."/>
            <person name="Ohlen M."/>
            <person name="Cardew S."/>
            <person name="Jensie-Markopoulos S."/>
            <person name="Salva-Serra F."/>
            <person name="Jaen-Luchoro D."/>
            <person name="Karlsson R."/>
            <person name="Svensson-Stadler L."/>
            <person name="Chun J."/>
            <person name="Moore E."/>
        </authorList>
    </citation>
    <scope>NUCLEOTIDE SEQUENCE [LARGE SCALE GENOMIC DNA]</scope>
    <source>
        <strain evidence="3 4">CCUG 30977</strain>
    </source>
</reference>
<evidence type="ECO:0000256" key="2">
    <source>
        <dbReference type="SAM" id="Phobius"/>
    </source>
</evidence>
<proteinExistence type="predicted"/>
<dbReference type="AlphaFoldDB" id="A0A643FGM5"/>
<dbReference type="OrthoDB" id="7238323at2"/>
<keyword evidence="2" id="KW-1133">Transmembrane helix</keyword>
<feature type="region of interest" description="Disordered" evidence="1">
    <location>
        <begin position="386"/>
        <end position="419"/>
    </location>
</feature>